<evidence type="ECO:0000313" key="6">
    <source>
        <dbReference type="Proteomes" id="UP000244803"/>
    </source>
</evidence>
<dbReference type="AlphaFoldDB" id="A0A976QRZ3"/>
<name>A0A976QRZ3_THEOR</name>
<reference evidence="5" key="1">
    <citation type="submission" date="2022-07" db="EMBL/GenBank/DDBJ databases">
        <title>Evaluation of T. orientalis genome assembly methods using nanopore sequencing and analysis of variation between genomes.</title>
        <authorList>
            <person name="Yam J."/>
            <person name="Micallef M.L."/>
            <person name="Liu M."/>
            <person name="Djordjevic S.P."/>
            <person name="Bogema D.R."/>
            <person name="Jenkins C."/>
        </authorList>
    </citation>
    <scope>NUCLEOTIDE SEQUENCE</scope>
    <source>
        <strain evidence="5">Fish Creek</strain>
    </source>
</reference>
<dbReference type="EMBL" id="CP056066">
    <property type="protein sequence ID" value="UKJ88727.1"/>
    <property type="molecule type" value="Genomic_DNA"/>
</dbReference>
<dbReference type="OrthoDB" id="364509at2759"/>
<evidence type="ECO:0000256" key="4">
    <source>
        <dbReference type="SAM" id="MobiDB-lite"/>
    </source>
</evidence>
<dbReference type="Proteomes" id="UP000244803">
    <property type="component" value="Chromosome 3"/>
</dbReference>
<sequence>MDSVETTKSNCRCKEDKKTLVDKLRSANDDQPLSYLEFRESEYKVSKERKEVIKDIAASIRDKCRAEIDEYVNCCTEKNFILFNCKNQSRELHKCIRIHQKDATSPEAIRKVMEERYKKGESSAVPSYLKKDSTDKGVDKNTVQV</sequence>
<keyword evidence="3" id="KW-0496">Mitochondrion</keyword>
<evidence type="ECO:0000256" key="2">
    <source>
        <dbReference type="ARBA" id="ARBA00023157"/>
    </source>
</evidence>
<evidence type="ECO:0000256" key="1">
    <source>
        <dbReference type="ARBA" id="ARBA00007347"/>
    </source>
</evidence>
<comment type="subcellular location">
    <subcellularLocation>
        <location evidence="3">Mitochondrion</location>
    </subcellularLocation>
</comment>
<feature type="region of interest" description="Disordered" evidence="4">
    <location>
        <begin position="117"/>
        <end position="145"/>
    </location>
</feature>
<proteinExistence type="inferred from homology"/>
<accession>A0A976QRZ3</accession>
<dbReference type="Pfam" id="PF08583">
    <property type="entry name" value="Cmc1"/>
    <property type="match status" value="1"/>
</dbReference>
<dbReference type="GO" id="GO:0005739">
    <property type="term" value="C:mitochondrion"/>
    <property type="evidence" value="ECO:0007669"/>
    <property type="project" value="UniProtKB-SubCell"/>
</dbReference>
<gene>
    <name evidence="5" type="ORF">MACJ_001972</name>
</gene>
<protein>
    <recommendedName>
        <fullName evidence="3">COX assembly mitochondrial protein</fullName>
    </recommendedName>
</protein>
<evidence type="ECO:0000313" key="5">
    <source>
        <dbReference type="EMBL" id="UKJ88727.1"/>
    </source>
</evidence>
<comment type="similarity">
    <text evidence="1 3">Belongs to the CMC family.</text>
</comment>
<keyword evidence="2" id="KW-1015">Disulfide bond</keyword>
<dbReference type="InterPro" id="IPR013892">
    <property type="entry name" value="Cyt_c_biogenesis_Cmc1-like"/>
</dbReference>
<feature type="compositionally biased region" description="Basic and acidic residues" evidence="4">
    <location>
        <begin position="129"/>
        <end position="139"/>
    </location>
</feature>
<evidence type="ECO:0000256" key="3">
    <source>
        <dbReference type="RuleBase" id="RU364104"/>
    </source>
</evidence>
<organism evidence="5 6">
    <name type="scientific">Theileria orientalis</name>
    <dbReference type="NCBI Taxonomy" id="68886"/>
    <lineage>
        <taxon>Eukaryota</taxon>
        <taxon>Sar</taxon>
        <taxon>Alveolata</taxon>
        <taxon>Apicomplexa</taxon>
        <taxon>Aconoidasida</taxon>
        <taxon>Piroplasmida</taxon>
        <taxon>Theileriidae</taxon>
        <taxon>Theileria</taxon>
    </lineage>
</organism>